<evidence type="ECO:0000313" key="2">
    <source>
        <dbReference type="EMBL" id="KAF2747103.1"/>
    </source>
</evidence>
<evidence type="ECO:0000313" key="3">
    <source>
        <dbReference type="Proteomes" id="UP000799440"/>
    </source>
</evidence>
<dbReference type="Proteomes" id="UP000799440">
    <property type="component" value="Unassembled WGS sequence"/>
</dbReference>
<name>A0A6A6VAI3_9PLEO</name>
<accession>A0A6A6VAI3</accession>
<feature type="compositionally biased region" description="Basic and acidic residues" evidence="1">
    <location>
        <begin position="617"/>
        <end position="627"/>
    </location>
</feature>
<keyword evidence="3" id="KW-1185">Reference proteome</keyword>
<dbReference type="OrthoDB" id="185373at2759"/>
<gene>
    <name evidence="2" type="ORF">M011DRAFT_403192</name>
</gene>
<dbReference type="EMBL" id="MU006574">
    <property type="protein sequence ID" value="KAF2747103.1"/>
    <property type="molecule type" value="Genomic_DNA"/>
</dbReference>
<feature type="region of interest" description="Disordered" evidence="1">
    <location>
        <begin position="723"/>
        <end position="784"/>
    </location>
</feature>
<feature type="region of interest" description="Disordered" evidence="1">
    <location>
        <begin position="613"/>
        <end position="635"/>
    </location>
</feature>
<dbReference type="AlphaFoldDB" id="A0A6A6VAI3"/>
<organism evidence="2 3">
    <name type="scientific">Sporormia fimetaria CBS 119925</name>
    <dbReference type="NCBI Taxonomy" id="1340428"/>
    <lineage>
        <taxon>Eukaryota</taxon>
        <taxon>Fungi</taxon>
        <taxon>Dikarya</taxon>
        <taxon>Ascomycota</taxon>
        <taxon>Pezizomycotina</taxon>
        <taxon>Dothideomycetes</taxon>
        <taxon>Pleosporomycetidae</taxon>
        <taxon>Pleosporales</taxon>
        <taxon>Sporormiaceae</taxon>
        <taxon>Sporormia</taxon>
    </lineage>
</organism>
<sequence length="784" mass="87134">MPPAAALVCPSAPFLAPRLLRGPLPVALLRLPCPTAPAHSPRCQAYATKKSHVGPSTKPVRKHWVGKGLDARDVRDGAAALLSSFEAATRTPKLHEIMNLYPHLLELRNLPPQLTLRLTQALHTLVRQNPTEYATPSSSLLLFVDRVIQDIRQQRLPAHSGAGVHLLGLLKEARAYDRGHQLWLWLSQQDGRYVNQFVYGAAIELLAFSGKQTLEALEALYQDGLSRFPGTFASYHFSPDAILPDRNSPLDFINLPISLLQGIMTARLLYGDWVNAYVALDTALRLCPTGIPTRMYELFMVERPLPEAYTVFLLACRHGGDVKPAYLTTLLAKMRLLLHNCDSLSGRLMIIRAMANAVYAFLQTRATLYGPHVGVLFHSFSLLIPAKDSSNPWVTEVRNAIVGSVHKMVTSLVQAGFPPYPQVFTALLALADKSRSHELYTVIAHDIKASGVELNPVGRRVALMTAGRFRDTAMIDHYWTQIASLAEGEGNMLERRDWEALAKACVYGDQKDYFHQQKIKLLHTMDEDTESVTSKILTSSEKWRLPFPITPMDVPAFTAELKAIEEIMSNIVAVHMSGQPLDIRTNPFFMFMDSPRQPLASEADLRAVYDELTTDPHQPEPKPDPKAKPVTSPSGIPLGELRFKNWCTIIELMADVHANEAEFQRRVSEATAKGEPVESVSYPLYFRKDKGLVVADQEEGDTDTKGRLKDLVRRLRNLQVPTQRRPLIHLTPSPPSDRQAMRNPSIRYDVHIGPSHGARTPPSEASTQAEAAPPSNPSSQGEPA</sequence>
<proteinExistence type="predicted"/>
<protein>
    <submittedName>
        <fullName evidence="2">Uncharacterized protein</fullName>
    </submittedName>
</protein>
<evidence type="ECO:0000256" key="1">
    <source>
        <dbReference type="SAM" id="MobiDB-lite"/>
    </source>
</evidence>
<reference evidence="2" key="1">
    <citation type="journal article" date="2020" name="Stud. Mycol.">
        <title>101 Dothideomycetes genomes: a test case for predicting lifestyles and emergence of pathogens.</title>
        <authorList>
            <person name="Haridas S."/>
            <person name="Albert R."/>
            <person name="Binder M."/>
            <person name="Bloem J."/>
            <person name="Labutti K."/>
            <person name="Salamov A."/>
            <person name="Andreopoulos B."/>
            <person name="Baker S."/>
            <person name="Barry K."/>
            <person name="Bills G."/>
            <person name="Bluhm B."/>
            <person name="Cannon C."/>
            <person name="Castanera R."/>
            <person name="Culley D."/>
            <person name="Daum C."/>
            <person name="Ezra D."/>
            <person name="Gonzalez J."/>
            <person name="Henrissat B."/>
            <person name="Kuo A."/>
            <person name="Liang C."/>
            <person name="Lipzen A."/>
            <person name="Lutzoni F."/>
            <person name="Magnuson J."/>
            <person name="Mondo S."/>
            <person name="Nolan M."/>
            <person name="Ohm R."/>
            <person name="Pangilinan J."/>
            <person name="Park H.-J."/>
            <person name="Ramirez L."/>
            <person name="Alfaro M."/>
            <person name="Sun H."/>
            <person name="Tritt A."/>
            <person name="Yoshinaga Y."/>
            <person name="Zwiers L.-H."/>
            <person name="Turgeon B."/>
            <person name="Goodwin S."/>
            <person name="Spatafora J."/>
            <person name="Crous P."/>
            <person name="Grigoriev I."/>
        </authorList>
    </citation>
    <scope>NUCLEOTIDE SEQUENCE</scope>
    <source>
        <strain evidence="2">CBS 119925</strain>
    </source>
</reference>